<proteinExistence type="predicted"/>
<keyword evidence="3" id="KW-1185">Reference proteome</keyword>
<reference evidence="3" key="1">
    <citation type="submission" date="2016-11" db="EMBL/GenBank/DDBJ databases">
        <authorList>
            <person name="Varghese N."/>
            <person name="Submissions S."/>
        </authorList>
    </citation>
    <scope>NUCLEOTIDE SEQUENCE [LARGE SCALE GENOMIC DNA]</scope>
    <source>
        <strain evidence="3">DSM 29440</strain>
    </source>
</reference>
<dbReference type="RefSeq" id="WP_074255902.1">
    <property type="nucleotide sequence ID" value="NZ_FSRL01000001.1"/>
</dbReference>
<dbReference type="EMBL" id="FSRL01000001">
    <property type="protein sequence ID" value="SIN96640.1"/>
    <property type="molecule type" value="Genomic_DNA"/>
</dbReference>
<dbReference type="Proteomes" id="UP000184932">
    <property type="component" value="Unassembled WGS sequence"/>
</dbReference>
<dbReference type="OrthoDB" id="9956759at2"/>
<evidence type="ECO:0000313" key="3">
    <source>
        <dbReference type="Proteomes" id="UP000184932"/>
    </source>
</evidence>
<evidence type="ECO:0000313" key="2">
    <source>
        <dbReference type="EMBL" id="SIN96640.1"/>
    </source>
</evidence>
<dbReference type="AlphaFoldDB" id="A0A1N6FN71"/>
<organism evidence="2 3">
    <name type="scientific">Vannielia litorea</name>
    <dbReference type="NCBI Taxonomy" id="1217970"/>
    <lineage>
        <taxon>Bacteria</taxon>
        <taxon>Pseudomonadati</taxon>
        <taxon>Pseudomonadota</taxon>
        <taxon>Alphaproteobacteria</taxon>
        <taxon>Rhodobacterales</taxon>
        <taxon>Paracoccaceae</taxon>
        <taxon>Vannielia</taxon>
    </lineage>
</organism>
<accession>A0A1N6FN71</accession>
<feature type="compositionally biased region" description="Acidic residues" evidence="1">
    <location>
        <begin position="34"/>
        <end position="45"/>
    </location>
</feature>
<dbReference type="STRING" id="1217970.SAMN05444002_1805"/>
<feature type="region of interest" description="Disordered" evidence="1">
    <location>
        <begin position="23"/>
        <end position="66"/>
    </location>
</feature>
<name>A0A1N6FN71_9RHOB</name>
<sequence length="66" mass="7499">MDPALILFLGFIVGVAVLRASMSRRKKHRINPDPDPDEAPQEPETDTPQRRPSYGAARSRTRNLRE</sequence>
<gene>
    <name evidence="2" type="ORF">SAMN05444002_1805</name>
</gene>
<evidence type="ECO:0000256" key="1">
    <source>
        <dbReference type="SAM" id="MobiDB-lite"/>
    </source>
</evidence>
<protein>
    <submittedName>
        <fullName evidence="2">Uncharacterized protein</fullName>
    </submittedName>
</protein>